<organism evidence="1 2">
    <name type="scientific">Westerdykella ornata</name>
    <dbReference type="NCBI Taxonomy" id="318751"/>
    <lineage>
        <taxon>Eukaryota</taxon>
        <taxon>Fungi</taxon>
        <taxon>Dikarya</taxon>
        <taxon>Ascomycota</taxon>
        <taxon>Pezizomycotina</taxon>
        <taxon>Dothideomycetes</taxon>
        <taxon>Pleosporomycetidae</taxon>
        <taxon>Pleosporales</taxon>
        <taxon>Sporormiaceae</taxon>
        <taxon>Westerdykella</taxon>
    </lineage>
</organism>
<accession>A0A6A6JEC7</accession>
<protein>
    <submittedName>
        <fullName evidence="1">Uncharacterized protein</fullName>
    </submittedName>
</protein>
<name>A0A6A6JEC7_WESOR</name>
<evidence type="ECO:0000313" key="2">
    <source>
        <dbReference type="Proteomes" id="UP000800097"/>
    </source>
</evidence>
<dbReference type="OrthoDB" id="5405453at2759"/>
<evidence type="ECO:0000313" key="1">
    <source>
        <dbReference type="EMBL" id="KAF2274772.1"/>
    </source>
</evidence>
<feature type="non-terminal residue" evidence="1">
    <location>
        <position position="1"/>
    </location>
</feature>
<dbReference type="Proteomes" id="UP000800097">
    <property type="component" value="Unassembled WGS sequence"/>
</dbReference>
<reference evidence="1" key="1">
    <citation type="journal article" date="2020" name="Stud. Mycol.">
        <title>101 Dothideomycetes genomes: a test case for predicting lifestyles and emergence of pathogens.</title>
        <authorList>
            <person name="Haridas S."/>
            <person name="Albert R."/>
            <person name="Binder M."/>
            <person name="Bloem J."/>
            <person name="Labutti K."/>
            <person name="Salamov A."/>
            <person name="Andreopoulos B."/>
            <person name="Baker S."/>
            <person name="Barry K."/>
            <person name="Bills G."/>
            <person name="Bluhm B."/>
            <person name="Cannon C."/>
            <person name="Castanera R."/>
            <person name="Culley D."/>
            <person name="Daum C."/>
            <person name="Ezra D."/>
            <person name="Gonzalez J."/>
            <person name="Henrissat B."/>
            <person name="Kuo A."/>
            <person name="Liang C."/>
            <person name="Lipzen A."/>
            <person name="Lutzoni F."/>
            <person name="Magnuson J."/>
            <person name="Mondo S."/>
            <person name="Nolan M."/>
            <person name="Ohm R."/>
            <person name="Pangilinan J."/>
            <person name="Park H.-J."/>
            <person name="Ramirez L."/>
            <person name="Alfaro M."/>
            <person name="Sun H."/>
            <person name="Tritt A."/>
            <person name="Yoshinaga Y."/>
            <person name="Zwiers L.-H."/>
            <person name="Turgeon B."/>
            <person name="Goodwin S."/>
            <person name="Spatafora J."/>
            <person name="Crous P."/>
            <person name="Grigoriev I."/>
        </authorList>
    </citation>
    <scope>NUCLEOTIDE SEQUENCE</scope>
    <source>
        <strain evidence="1">CBS 379.55</strain>
    </source>
</reference>
<dbReference type="EMBL" id="ML986500">
    <property type="protein sequence ID" value="KAF2274772.1"/>
    <property type="molecule type" value="Genomic_DNA"/>
</dbReference>
<gene>
    <name evidence="1" type="ORF">EI97DRAFT_380591</name>
</gene>
<proteinExistence type="predicted"/>
<keyword evidence="2" id="KW-1185">Reference proteome</keyword>
<dbReference type="GeneID" id="54548943"/>
<dbReference type="AlphaFoldDB" id="A0A6A6JEC7"/>
<sequence length="78" mass="9021">VHTLRDVGWQLDDITKMLNISWAQAQYAASYKVTPRKHPGCPPVLNEEQIDEIELFVVSSKTRRLMSYLELSVQFSEL</sequence>
<dbReference type="RefSeq" id="XP_033652311.1">
    <property type="nucleotide sequence ID" value="XM_033795768.1"/>
</dbReference>